<organism evidence="1 2">
    <name type="scientific">Methylobacterium brachythecii</name>
    <dbReference type="NCBI Taxonomy" id="1176177"/>
    <lineage>
        <taxon>Bacteria</taxon>
        <taxon>Pseudomonadati</taxon>
        <taxon>Pseudomonadota</taxon>
        <taxon>Alphaproteobacteria</taxon>
        <taxon>Hyphomicrobiales</taxon>
        <taxon>Methylobacteriaceae</taxon>
        <taxon>Methylobacterium</taxon>
    </lineage>
</organism>
<keyword evidence="2" id="KW-1185">Reference proteome</keyword>
<comment type="caution">
    <text evidence="1">The sequence shown here is derived from an EMBL/GenBank/DDBJ whole genome shotgun (WGS) entry which is preliminary data.</text>
</comment>
<proteinExistence type="predicted"/>
<dbReference type="Pfam" id="PF19678">
    <property type="entry name" value="DUF6180"/>
    <property type="match status" value="1"/>
</dbReference>
<accession>A0ABQ6DCC0</accession>
<dbReference type="EMBL" id="BSPG01000034">
    <property type="protein sequence ID" value="GLS46165.1"/>
    <property type="molecule type" value="Genomic_DNA"/>
</dbReference>
<gene>
    <name evidence="1" type="ORF">GCM10007884_41560</name>
</gene>
<evidence type="ECO:0000313" key="2">
    <source>
        <dbReference type="Proteomes" id="UP001156881"/>
    </source>
</evidence>
<sequence>MAASRVSHQAIDRPKAGLRQHMQRHPALVIGAFAVGLIAQPAMADGDFSFDYRVEPASADKLSIDTCAEITKRTTQTPGYVQSVNREAGKLVTITGGPSAGGSAFIVHCIASDDKTVYVVQALDYRGRKAEAAAFADKIRDALKAGE</sequence>
<dbReference type="Proteomes" id="UP001156881">
    <property type="component" value="Unassembled WGS sequence"/>
</dbReference>
<evidence type="ECO:0000313" key="1">
    <source>
        <dbReference type="EMBL" id="GLS46165.1"/>
    </source>
</evidence>
<name>A0ABQ6DCC0_9HYPH</name>
<dbReference type="InterPro" id="IPR045752">
    <property type="entry name" value="DUF6180"/>
</dbReference>
<protein>
    <submittedName>
        <fullName evidence="1">Uncharacterized protein</fullName>
    </submittedName>
</protein>
<reference evidence="2" key="1">
    <citation type="journal article" date="2019" name="Int. J. Syst. Evol. Microbiol.">
        <title>The Global Catalogue of Microorganisms (GCM) 10K type strain sequencing project: providing services to taxonomists for standard genome sequencing and annotation.</title>
        <authorList>
            <consortium name="The Broad Institute Genomics Platform"/>
            <consortium name="The Broad Institute Genome Sequencing Center for Infectious Disease"/>
            <person name="Wu L."/>
            <person name="Ma J."/>
        </authorList>
    </citation>
    <scope>NUCLEOTIDE SEQUENCE [LARGE SCALE GENOMIC DNA]</scope>
    <source>
        <strain evidence="2">NBRC 107710</strain>
    </source>
</reference>